<feature type="transmembrane region" description="Helical" evidence="1">
    <location>
        <begin position="762"/>
        <end position="782"/>
    </location>
</feature>
<reference evidence="3" key="1">
    <citation type="submission" date="2022-10" db="EMBL/GenBank/DDBJ databases">
        <authorList>
            <person name="Chen Y."/>
            <person name="Dougan E. K."/>
            <person name="Chan C."/>
            <person name="Rhodes N."/>
            <person name="Thang M."/>
        </authorList>
    </citation>
    <scope>NUCLEOTIDE SEQUENCE</scope>
</reference>
<dbReference type="InterPro" id="IPR007498">
    <property type="entry name" value="PqiA-like"/>
</dbReference>
<evidence type="ECO:0000313" key="4">
    <source>
        <dbReference type="EMBL" id="CAL1157161.1"/>
    </source>
</evidence>
<keyword evidence="2" id="KW-0732">Signal</keyword>
<dbReference type="EMBL" id="CAMXCT020003334">
    <property type="protein sequence ID" value="CAL1157161.1"/>
    <property type="molecule type" value="Genomic_DNA"/>
</dbReference>
<dbReference type="EMBL" id="CAMXCT030003334">
    <property type="protein sequence ID" value="CAL4791098.1"/>
    <property type="molecule type" value="Genomic_DNA"/>
</dbReference>
<dbReference type="AlphaFoldDB" id="A0A9P1D6B7"/>
<accession>A0A9P1D6B7</accession>
<feature type="transmembrane region" description="Helical" evidence="1">
    <location>
        <begin position="871"/>
        <end position="891"/>
    </location>
</feature>
<dbReference type="PANTHER" id="PTHR34730:SF1">
    <property type="entry name" value="PARAQUAT-INDUCIBLE PROTEIN A"/>
    <property type="match status" value="1"/>
</dbReference>
<keyword evidence="1" id="KW-0812">Transmembrane</keyword>
<keyword evidence="6" id="KW-1185">Reference proteome</keyword>
<evidence type="ECO:0000256" key="1">
    <source>
        <dbReference type="SAM" id="Phobius"/>
    </source>
</evidence>
<dbReference type="PANTHER" id="PTHR34730">
    <property type="entry name" value="UNNAMED PRODUCT"/>
    <property type="match status" value="1"/>
</dbReference>
<feature type="transmembrane region" description="Helical" evidence="1">
    <location>
        <begin position="611"/>
        <end position="639"/>
    </location>
</feature>
<reference evidence="4" key="2">
    <citation type="submission" date="2024-04" db="EMBL/GenBank/DDBJ databases">
        <authorList>
            <person name="Chen Y."/>
            <person name="Shah S."/>
            <person name="Dougan E. K."/>
            <person name="Thang M."/>
            <person name="Chan C."/>
        </authorList>
    </citation>
    <scope>NUCLEOTIDE SEQUENCE [LARGE SCALE GENOMIC DNA]</scope>
</reference>
<dbReference type="Pfam" id="PF04403">
    <property type="entry name" value="PqiA"/>
    <property type="match status" value="1"/>
</dbReference>
<feature type="transmembrane region" description="Helical" evidence="1">
    <location>
        <begin position="700"/>
        <end position="719"/>
    </location>
</feature>
<dbReference type="OrthoDB" id="448378at2759"/>
<proteinExistence type="predicted"/>
<comment type="caution">
    <text evidence="3">The sequence shown here is derived from an EMBL/GenBank/DDBJ whole genome shotgun (WGS) entry which is preliminary data.</text>
</comment>
<evidence type="ECO:0000256" key="2">
    <source>
        <dbReference type="SAM" id="SignalP"/>
    </source>
</evidence>
<keyword evidence="1" id="KW-1133">Transmembrane helix</keyword>
<sequence>MPAWRHVLPKVGFLWLLICAQSGEPDIKIYSENTDGFNTGVPFSQWLHHIVIQIPEPAGGPFENPLQLSGGNCSEIHVKSLNATDLTSTELSPAFALHLRASLLCTVLVSNGAVRIGFALDNVTADLAFAVQPVLEPRSQVVVPLGKVEVTRCYISFVMSMLHLHGTDSVFNSALSQFEPALKDFINEELPEVACSQLEPLMEKQASAALSSVLVQLAPFLASNPPLPPEPAARPGVTLVNWGTFPPAQLLRSLVQRRPERVAGIIQRIRPQKIPLDMLGINRSVTIDSAGTTLRSYTEELTVEGFNSFVPGSLAIQGSGSHVWSTASFKELRLGAKLQAQVRSVDPKTLTQERPLLEEFQVQLQLGHVMARAETLAMVSQHTLNTMEVDQFQDFGCLVASANGTFVGPEAPLALRQLQLNVSQPVAEVAPCGSLDPSLAEVATTLLKVILSGYVPSFEKILQSSVSRMHHAMNDVVTQVLQTTPPCGKTEVYFGPEGRVNLSLLLLSSLLALSGFCALFSPQISHEDGSEDGDSLALAELPLATHPAVPVGLARSYPFFVVATMVLFFFSDLGLGTVVNIVFRAGDEVVTIGPAFSFSVMTLSRDSIKGGAWLIAVLVIGLSGLWPFVKLGMLLYVWLTPPASLKKSKRGRILLFLDEYGKYSLVDSWLAILALCAFNLNWSDNEIGVNVAPVPMLPFFTFVVASVVSLVLGHVATVFHRRTQRCEREAAVQRTVSQEIREAKEKPGSLFNKLQRQQAWQLLAFAVFNGASVLIAAFLTSIRYEVSGLVADLLLTEEETHLAYGLVSLGLFLTEGFEASSGLHTVQAIFFVFTLAIPLALVVCLLTLLLAPLKRRDHLRLLKVCHVLDAWAAFDVFVLAVVVANFEFWLLTQFLIYHDNVASACNWVHENLNAECLAMECHVQAGFILMALGGVSSYLTPKLYFRYCQGILEEDSMTSESEEELLRK</sequence>
<evidence type="ECO:0000313" key="5">
    <source>
        <dbReference type="EMBL" id="CAL4791098.1"/>
    </source>
</evidence>
<name>A0A9P1D6B7_9DINO</name>
<protein>
    <submittedName>
        <fullName evidence="5">Kinesin-like protein KIF15</fullName>
    </submittedName>
</protein>
<feature type="transmembrane region" description="Helical" evidence="1">
    <location>
        <begin position="828"/>
        <end position="851"/>
    </location>
</feature>
<keyword evidence="1" id="KW-0472">Membrane</keyword>
<evidence type="ECO:0000313" key="3">
    <source>
        <dbReference type="EMBL" id="CAI4003786.1"/>
    </source>
</evidence>
<feature type="transmembrane region" description="Helical" evidence="1">
    <location>
        <begin position="559"/>
        <end position="583"/>
    </location>
</feature>
<evidence type="ECO:0000313" key="6">
    <source>
        <dbReference type="Proteomes" id="UP001152797"/>
    </source>
</evidence>
<feature type="signal peptide" evidence="2">
    <location>
        <begin position="1"/>
        <end position="22"/>
    </location>
</feature>
<gene>
    <name evidence="3" type="ORF">C1SCF055_LOCUS29626</name>
</gene>
<organism evidence="3">
    <name type="scientific">Cladocopium goreaui</name>
    <dbReference type="NCBI Taxonomy" id="2562237"/>
    <lineage>
        <taxon>Eukaryota</taxon>
        <taxon>Sar</taxon>
        <taxon>Alveolata</taxon>
        <taxon>Dinophyceae</taxon>
        <taxon>Suessiales</taxon>
        <taxon>Symbiodiniaceae</taxon>
        <taxon>Cladocopium</taxon>
    </lineage>
</organism>
<feature type="chain" id="PRO_5043271190" evidence="2">
    <location>
        <begin position="23"/>
        <end position="968"/>
    </location>
</feature>
<dbReference type="EMBL" id="CAMXCT010003334">
    <property type="protein sequence ID" value="CAI4003786.1"/>
    <property type="molecule type" value="Genomic_DNA"/>
</dbReference>
<dbReference type="Proteomes" id="UP001152797">
    <property type="component" value="Unassembled WGS sequence"/>
</dbReference>